<evidence type="ECO:0000259" key="5">
    <source>
        <dbReference type="PROSITE" id="PS50893"/>
    </source>
</evidence>
<protein>
    <submittedName>
        <fullName evidence="6">Multidrug ABC transporter ATP-binding protein</fullName>
    </submittedName>
</protein>
<dbReference type="InterPro" id="IPR027417">
    <property type="entry name" value="P-loop_NTPase"/>
</dbReference>
<evidence type="ECO:0000256" key="4">
    <source>
        <dbReference type="ARBA" id="ARBA00022840"/>
    </source>
</evidence>
<keyword evidence="3" id="KW-0547">Nucleotide-binding</keyword>
<dbReference type="RefSeq" id="WP_039259907.1">
    <property type="nucleotide sequence ID" value="NZ_JDRY01000079.1"/>
</dbReference>
<dbReference type="PROSITE" id="PS50893">
    <property type="entry name" value="ABC_TRANSPORTER_2"/>
    <property type="match status" value="1"/>
</dbReference>
<evidence type="ECO:0000256" key="3">
    <source>
        <dbReference type="ARBA" id="ARBA00022741"/>
    </source>
</evidence>
<dbReference type="Proteomes" id="UP000030014">
    <property type="component" value="Unassembled WGS sequence"/>
</dbReference>
<keyword evidence="4 6" id="KW-0067">ATP-binding</keyword>
<gene>
    <name evidence="6" type="ORF">Z955_13190</name>
</gene>
<keyword evidence="2" id="KW-0813">Transport</keyword>
<name>A0A0A0I4N9_CLOBO</name>
<organism evidence="6 7">
    <name type="scientific">Clostridium botulinum C/D str. DC5</name>
    <dbReference type="NCBI Taxonomy" id="1443128"/>
    <lineage>
        <taxon>Bacteria</taxon>
        <taxon>Bacillati</taxon>
        <taxon>Bacillota</taxon>
        <taxon>Clostridia</taxon>
        <taxon>Eubacteriales</taxon>
        <taxon>Clostridiaceae</taxon>
        <taxon>Clostridium</taxon>
    </lineage>
</organism>
<sequence>MKETVIKINNLTKDIKGDVILNNINLNIKKNKIYGIIGHNGCGKSMLFKAICGLIKPTEGNIFVNEKEIGKDTSFPENVGVLIEDPGFIPNYTAVKNLKLLADIQGKIGEKEIKDSLIKVGLDPNNKKGVKKYSLGMKQKLGIAQAIMENPSILILDEPMNGLDFDSVKNIRNLILELKSKGKTILLTSHNKEDIDILCDELFKMDKGTLQTA</sequence>
<dbReference type="SMART" id="SM00382">
    <property type="entry name" value="AAA"/>
    <property type="match status" value="1"/>
</dbReference>
<evidence type="ECO:0000256" key="1">
    <source>
        <dbReference type="ARBA" id="ARBA00005417"/>
    </source>
</evidence>
<dbReference type="GO" id="GO:0016887">
    <property type="term" value="F:ATP hydrolysis activity"/>
    <property type="evidence" value="ECO:0007669"/>
    <property type="project" value="InterPro"/>
</dbReference>
<dbReference type="SUPFAM" id="SSF52540">
    <property type="entry name" value="P-loop containing nucleoside triphosphate hydrolases"/>
    <property type="match status" value="1"/>
</dbReference>
<dbReference type="InterPro" id="IPR003593">
    <property type="entry name" value="AAA+_ATPase"/>
</dbReference>
<dbReference type="InterPro" id="IPR003439">
    <property type="entry name" value="ABC_transporter-like_ATP-bd"/>
</dbReference>
<comment type="similarity">
    <text evidence="1">Belongs to the ABC transporter superfamily.</text>
</comment>
<dbReference type="AlphaFoldDB" id="A0A0A0I4N9"/>
<reference evidence="6 7" key="1">
    <citation type="submission" date="2014-01" db="EMBL/GenBank/DDBJ databases">
        <title>Plasmidome dynamics in the species complex Clostridium novyi sensu lato converts strains of independent lineages into distinctly different pathogens.</title>
        <authorList>
            <person name="Skarin H."/>
            <person name="Segerman B."/>
        </authorList>
    </citation>
    <scope>NUCLEOTIDE SEQUENCE [LARGE SCALE GENOMIC DNA]</scope>
    <source>
        <strain evidence="6 7">DC5</strain>
    </source>
</reference>
<dbReference type="Pfam" id="PF00005">
    <property type="entry name" value="ABC_tran"/>
    <property type="match status" value="1"/>
</dbReference>
<comment type="caution">
    <text evidence="6">The sequence shown here is derived from an EMBL/GenBank/DDBJ whole genome shotgun (WGS) entry which is preliminary data.</text>
</comment>
<dbReference type="InterPro" id="IPR017871">
    <property type="entry name" value="ABC_transporter-like_CS"/>
</dbReference>
<evidence type="ECO:0000313" key="6">
    <source>
        <dbReference type="EMBL" id="KGM96364.1"/>
    </source>
</evidence>
<dbReference type="PANTHER" id="PTHR43335">
    <property type="entry name" value="ABC TRANSPORTER, ATP-BINDING PROTEIN"/>
    <property type="match status" value="1"/>
</dbReference>
<evidence type="ECO:0000313" key="7">
    <source>
        <dbReference type="Proteomes" id="UP000030014"/>
    </source>
</evidence>
<dbReference type="GO" id="GO:0005524">
    <property type="term" value="F:ATP binding"/>
    <property type="evidence" value="ECO:0007669"/>
    <property type="project" value="UniProtKB-KW"/>
</dbReference>
<accession>A0A0A0I4N9</accession>
<dbReference type="EMBL" id="JDRY01000079">
    <property type="protein sequence ID" value="KGM96364.1"/>
    <property type="molecule type" value="Genomic_DNA"/>
</dbReference>
<proteinExistence type="inferred from homology"/>
<dbReference type="PROSITE" id="PS00211">
    <property type="entry name" value="ABC_TRANSPORTER_1"/>
    <property type="match status" value="1"/>
</dbReference>
<dbReference type="PANTHER" id="PTHR43335:SF4">
    <property type="entry name" value="ABC TRANSPORTER, ATP-BINDING PROTEIN"/>
    <property type="match status" value="1"/>
</dbReference>
<feature type="domain" description="ABC transporter" evidence="5">
    <location>
        <begin position="6"/>
        <end position="213"/>
    </location>
</feature>
<dbReference type="Gene3D" id="3.40.50.300">
    <property type="entry name" value="P-loop containing nucleotide triphosphate hydrolases"/>
    <property type="match status" value="1"/>
</dbReference>
<evidence type="ECO:0000256" key="2">
    <source>
        <dbReference type="ARBA" id="ARBA00022448"/>
    </source>
</evidence>